<evidence type="ECO:0000313" key="1">
    <source>
        <dbReference type="EMBL" id="KKL27595.1"/>
    </source>
</evidence>
<accession>A0A0F9C085</accession>
<sequence length="188" mass="20261">MPELEIINGPLSVYWAPVGEAFPAVSAAPVGNWLLIGTSGAHNYHEDGVTIAHEKAVEYFRALASGYPRKAFITEADLMVAVTLVDQTLSESRLALNQNAVTTASPIEHIQLDIGLDINEIALLVRGTGKSPQFSGGNLQYELPRVVEDGSREWSYVKGEPVGSELNFRLIYDEGNSNPGGRLVVAIA</sequence>
<reference evidence="1" key="1">
    <citation type="journal article" date="2015" name="Nature">
        <title>Complex archaea that bridge the gap between prokaryotes and eukaryotes.</title>
        <authorList>
            <person name="Spang A."/>
            <person name="Saw J.H."/>
            <person name="Jorgensen S.L."/>
            <person name="Zaremba-Niedzwiedzka K."/>
            <person name="Martijn J."/>
            <person name="Lind A.E."/>
            <person name="van Eijk R."/>
            <person name="Schleper C."/>
            <person name="Guy L."/>
            <person name="Ettema T.J."/>
        </authorList>
    </citation>
    <scope>NUCLEOTIDE SEQUENCE</scope>
</reference>
<protein>
    <submittedName>
        <fullName evidence="1">Uncharacterized protein</fullName>
    </submittedName>
</protein>
<proteinExistence type="predicted"/>
<gene>
    <name evidence="1" type="ORF">LCGC14_2383560</name>
</gene>
<organism evidence="1">
    <name type="scientific">marine sediment metagenome</name>
    <dbReference type="NCBI Taxonomy" id="412755"/>
    <lineage>
        <taxon>unclassified sequences</taxon>
        <taxon>metagenomes</taxon>
        <taxon>ecological metagenomes</taxon>
    </lineage>
</organism>
<dbReference type="EMBL" id="LAZR01035404">
    <property type="protein sequence ID" value="KKL27595.1"/>
    <property type="molecule type" value="Genomic_DNA"/>
</dbReference>
<comment type="caution">
    <text evidence="1">The sequence shown here is derived from an EMBL/GenBank/DDBJ whole genome shotgun (WGS) entry which is preliminary data.</text>
</comment>
<name>A0A0F9C085_9ZZZZ</name>
<dbReference type="AlphaFoldDB" id="A0A0F9C085"/>